<evidence type="ECO:0000313" key="7">
    <source>
        <dbReference type="EMBL" id="XDQ54775.1"/>
    </source>
</evidence>
<dbReference type="InterPro" id="IPR013519">
    <property type="entry name" value="Int_alpha_beta-p"/>
</dbReference>
<dbReference type="Pfam" id="PF01839">
    <property type="entry name" value="FG-GAP"/>
    <property type="match status" value="4"/>
</dbReference>
<reference evidence="7" key="1">
    <citation type="submission" date="2024-07" db="EMBL/GenBank/DDBJ databases">
        <authorList>
            <person name="Yu S.T."/>
        </authorList>
    </citation>
    <scope>NUCLEOTIDE SEQUENCE</scope>
    <source>
        <strain evidence="7">R41</strain>
    </source>
</reference>
<dbReference type="AlphaFoldDB" id="A0AB39RIX9"/>
<evidence type="ECO:0000256" key="3">
    <source>
        <dbReference type="ARBA" id="ARBA00022801"/>
    </source>
</evidence>
<feature type="compositionally biased region" description="Polar residues" evidence="5">
    <location>
        <begin position="307"/>
        <end position="322"/>
    </location>
</feature>
<name>A0AB39RIX9_9ACTN</name>
<evidence type="ECO:0000256" key="6">
    <source>
        <dbReference type="SAM" id="SignalP"/>
    </source>
</evidence>
<dbReference type="SMART" id="SM00191">
    <property type="entry name" value="Int_alpha"/>
    <property type="match status" value="5"/>
</dbReference>
<protein>
    <submittedName>
        <fullName evidence="7">FG-GAP and VCBS repeat-containing protein</fullName>
    </submittedName>
</protein>
<dbReference type="RefSeq" id="WP_369247974.1">
    <property type="nucleotide sequence ID" value="NZ_CP163443.1"/>
</dbReference>
<feature type="chain" id="PRO_5044342722" evidence="6">
    <location>
        <begin position="33"/>
        <end position="449"/>
    </location>
</feature>
<feature type="signal peptide" evidence="6">
    <location>
        <begin position="1"/>
        <end position="32"/>
    </location>
</feature>
<keyword evidence="2" id="KW-0677">Repeat</keyword>
<dbReference type="PRINTS" id="PR01185">
    <property type="entry name" value="INTEGRINA"/>
</dbReference>
<sequence>MKIPLRTTLATATAVALTGGLLTLATAAPAGAAAAKYADDFNGDGYRDYAVASLGDNLGGGISVTFGTAAGPGTKTQFIDQSSAGVPGSDETDDMFGEVRAAADFNADGYGDLAVAALGEDVDGRADQGAVTVLWGSANGLSGGTTIPNKAAKQSYGSMGHDLATGDFNGDGKQDLAVVNASKTYVYSGSITRSGVSGSVTVLDKESSVFDSSSLIAGKVNGDSKTDLVIVGDAWSASSGEHADAWFIKGGSTLTSGKTLSLNPDGGWGGDGVIADFDKDGYGDVAIGTPAYSGYKGRVSLWYGSSTGPSTSARISQSTSGVAGTPENDDSFGASVSAADVNGDGYKDLAVGVYGETIDGKEYAGAVHVLRGGVSGVTGTGSKWFARDTSGVPGALEADDMFGYVVRLRDADLYVSGTEGSLRLPGSASGVTTTGVASVDTSLIDGMLQ</sequence>
<organism evidence="7">
    <name type="scientific">Streptomyces sp. R41</name>
    <dbReference type="NCBI Taxonomy" id="3238632"/>
    <lineage>
        <taxon>Bacteria</taxon>
        <taxon>Bacillati</taxon>
        <taxon>Actinomycetota</taxon>
        <taxon>Actinomycetes</taxon>
        <taxon>Kitasatosporales</taxon>
        <taxon>Streptomycetaceae</taxon>
        <taxon>Streptomyces</taxon>
    </lineage>
</organism>
<feature type="region of interest" description="Disordered" evidence="5">
    <location>
        <begin position="307"/>
        <end position="328"/>
    </location>
</feature>
<dbReference type="GO" id="GO:0016787">
    <property type="term" value="F:hydrolase activity"/>
    <property type="evidence" value="ECO:0007669"/>
    <property type="project" value="UniProtKB-KW"/>
</dbReference>
<dbReference type="EMBL" id="CP163443">
    <property type="protein sequence ID" value="XDQ54775.1"/>
    <property type="molecule type" value="Genomic_DNA"/>
</dbReference>
<keyword evidence="4" id="KW-0325">Glycoprotein</keyword>
<dbReference type="GO" id="GO:0007155">
    <property type="term" value="P:cell adhesion"/>
    <property type="evidence" value="ECO:0007669"/>
    <property type="project" value="InterPro"/>
</dbReference>
<proteinExistence type="predicted"/>
<dbReference type="InterPro" id="IPR028994">
    <property type="entry name" value="Integrin_alpha_N"/>
</dbReference>
<dbReference type="PANTHER" id="PTHR23221">
    <property type="entry name" value="GLYCOSYLPHOSPHATIDYLINOSITOL PHOSPHOLIPASE D"/>
    <property type="match status" value="1"/>
</dbReference>
<dbReference type="GO" id="GO:0008305">
    <property type="term" value="C:integrin complex"/>
    <property type="evidence" value="ECO:0007669"/>
    <property type="project" value="InterPro"/>
</dbReference>
<dbReference type="InterPro" id="IPR013517">
    <property type="entry name" value="FG-GAP"/>
</dbReference>
<gene>
    <name evidence="7" type="ORF">AB5J53_25505</name>
</gene>
<evidence type="ECO:0000256" key="1">
    <source>
        <dbReference type="ARBA" id="ARBA00022729"/>
    </source>
</evidence>
<evidence type="ECO:0000256" key="5">
    <source>
        <dbReference type="SAM" id="MobiDB-lite"/>
    </source>
</evidence>
<keyword evidence="3" id="KW-0378">Hydrolase</keyword>
<keyword evidence="1 6" id="KW-0732">Signal</keyword>
<dbReference type="PANTHER" id="PTHR23221:SF7">
    <property type="entry name" value="PHOSPHATIDYLINOSITOL-GLYCAN-SPECIFIC PHOSPHOLIPASE D"/>
    <property type="match status" value="1"/>
</dbReference>
<dbReference type="SUPFAM" id="SSF69318">
    <property type="entry name" value="Integrin alpha N-terminal domain"/>
    <property type="match status" value="1"/>
</dbReference>
<dbReference type="InterPro" id="IPR000413">
    <property type="entry name" value="Integrin_alpha"/>
</dbReference>
<evidence type="ECO:0000256" key="2">
    <source>
        <dbReference type="ARBA" id="ARBA00022737"/>
    </source>
</evidence>
<dbReference type="Gene3D" id="2.130.10.130">
    <property type="entry name" value="Integrin alpha, N-terminal"/>
    <property type="match status" value="3"/>
</dbReference>
<accession>A0AB39RIX9</accession>
<evidence type="ECO:0000256" key="4">
    <source>
        <dbReference type="ARBA" id="ARBA00023180"/>
    </source>
</evidence>
<dbReference type="PROSITE" id="PS51470">
    <property type="entry name" value="FG_GAP"/>
    <property type="match status" value="1"/>
</dbReference>